<dbReference type="PANTHER" id="PTHR30231:SF41">
    <property type="entry name" value="DNA POLYMERASE III SUBUNIT EPSILON"/>
    <property type="match status" value="1"/>
</dbReference>
<feature type="domain" description="Exonuclease" evidence="18">
    <location>
        <begin position="42"/>
        <end position="212"/>
    </location>
</feature>
<evidence type="ECO:0000256" key="2">
    <source>
        <dbReference type="ARBA" id="ARBA00001946"/>
    </source>
</evidence>
<dbReference type="PANTHER" id="PTHR30231">
    <property type="entry name" value="DNA POLYMERASE III SUBUNIT EPSILON"/>
    <property type="match status" value="1"/>
</dbReference>
<proteinExistence type="predicted"/>
<keyword evidence="13 17" id="KW-0239">DNA-directed DNA polymerase</keyword>
<dbReference type="CDD" id="cd06131">
    <property type="entry name" value="DNA_pol_III_epsilon_Ecoli_like"/>
    <property type="match status" value="1"/>
</dbReference>
<dbReference type="GO" id="GO:0003887">
    <property type="term" value="F:DNA-directed DNA polymerase activity"/>
    <property type="evidence" value="ECO:0007669"/>
    <property type="project" value="UniProtKB-EC"/>
</dbReference>
<dbReference type="InterPro" id="IPR036397">
    <property type="entry name" value="RNaseH_sf"/>
</dbReference>
<keyword evidence="6 17" id="KW-0548">Nucleotidyltransferase</keyword>
<evidence type="ECO:0000256" key="16">
    <source>
        <dbReference type="ARBA" id="ARBA00049244"/>
    </source>
</evidence>
<organism evidence="19 20">
    <name type="scientific">Erythrobacter fulvus</name>
    <dbReference type="NCBI Taxonomy" id="2987523"/>
    <lineage>
        <taxon>Bacteria</taxon>
        <taxon>Pseudomonadati</taxon>
        <taxon>Pseudomonadota</taxon>
        <taxon>Alphaproteobacteria</taxon>
        <taxon>Sphingomonadales</taxon>
        <taxon>Erythrobacteraceae</taxon>
        <taxon>Erythrobacter/Porphyrobacter group</taxon>
        <taxon>Erythrobacter</taxon>
    </lineage>
</organism>
<evidence type="ECO:0000256" key="6">
    <source>
        <dbReference type="ARBA" id="ARBA00022695"/>
    </source>
</evidence>
<keyword evidence="10 17" id="KW-0378">Hydrolase</keyword>
<dbReference type="Pfam" id="PF00929">
    <property type="entry name" value="RNase_T"/>
    <property type="match status" value="1"/>
</dbReference>
<dbReference type="InterPro" id="IPR012337">
    <property type="entry name" value="RNaseH-like_sf"/>
</dbReference>
<comment type="cofactor">
    <cofactor evidence="1 17">
        <name>Mn(2+)</name>
        <dbReference type="ChEBI" id="CHEBI:29035"/>
    </cofactor>
</comment>
<evidence type="ECO:0000256" key="13">
    <source>
        <dbReference type="ARBA" id="ARBA00022932"/>
    </source>
</evidence>
<gene>
    <name evidence="17 19" type="primary">dnaQ</name>
    <name evidence="19" type="ORF">OIK40_03505</name>
</gene>
<dbReference type="InterPro" id="IPR006054">
    <property type="entry name" value="DnaQ"/>
</dbReference>
<comment type="subunit">
    <text evidence="17">DNA polymerase III contains a core (composed of alpha, epsilon and theta chains) that associates with a tau subunit. This core dimerizes to form the POLIII' complex. PolIII' associates with the gamma complex (composed of gamma, delta, delta', psi and chi chains) and with the beta chain to form the complete DNA polymerase III complex.</text>
</comment>
<keyword evidence="20" id="KW-1185">Reference proteome</keyword>
<keyword evidence="9 17" id="KW-0479">Metal-binding</keyword>
<comment type="caution">
    <text evidence="19">The sequence shown here is derived from an EMBL/GenBank/DDBJ whole genome shotgun (WGS) entry which is preliminary data.</text>
</comment>
<dbReference type="NCBIfam" id="TIGR01406">
    <property type="entry name" value="dnaQ_proteo"/>
    <property type="match status" value="1"/>
</dbReference>
<evidence type="ECO:0000256" key="1">
    <source>
        <dbReference type="ARBA" id="ARBA00001936"/>
    </source>
</evidence>
<evidence type="ECO:0000259" key="18">
    <source>
        <dbReference type="SMART" id="SM00479"/>
    </source>
</evidence>
<keyword evidence="14 17" id="KW-0464">Manganese</keyword>
<evidence type="ECO:0000256" key="9">
    <source>
        <dbReference type="ARBA" id="ARBA00022723"/>
    </source>
</evidence>
<comment type="cofactor">
    <cofactor evidence="2 17">
        <name>Mg(2+)</name>
        <dbReference type="ChEBI" id="CHEBI:18420"/>
    </cofactor>
</comment>
<evidence type="ECO:0000256" key="10">
    <source>
        <dbReference type="ARBA" id="ARBA00022801"/>
    </source>
</evidence>
<evidence type="ECO:0000256" key="12">
    <source>
        <dbReference type="ARBA" id="ARBA00022842"/>
    </source>
</evidence>
<sequence>MLSTPAPRWRKPAAKCWRWSRHFDGRGLLPAGHSGRIVRQMREVIFDTETTGLDPKTGDRMVEIGCVEMIGRVETGRTFHAYFNPERDMPVEAERVHGLSAAFLATKPRFAEVADELLEFLGDAPLVAHNAGFDFGFLNNELERIGRAAIDMERMVDTVALARKKHPGAKNSLDALCTRYGIDRSHRVKHGALLDAELLAQVYVELTGGRQIGLGLAEAESLTVVETATIAAAPAAGRVARPPRPHAASPEELERHREFVAGIENAIWAR</sequence>
<evidence type="ECO:0000256" key="14">
    <source>
        <dbReference type="ARBA" id="ARBA00023211"/>
    </source>
</evidence>
<comment type="catalytic activity">
    <reaction evidence="16 17">
        <text>DNA(n) + a 2'-deoxyribonucleoside 5'-triphosphate = DNA(n+1) + diphosphate</text>
        <dbReference type="Rhea" id="RHEA:22508"/>
        <dbReference type="Rhea" id="RHEA-COMP:17339"/>
        <dbReference type="Rhea" id="RHEA-COMP:17340"/>
        <dbReference type="ChEBI" id="CHEBI:33019"/>
        <dbReference type="ChEBI" id="CHEBI:61560"/>
        <dbReference type="ChEBI" id="CHEBI:173112"/>
        <dbReference type="EC" id="2.7.7.7"/>
    </reaction>
</comment>
<dbReference type="SMART" id="SM00479">
    <property type="entry name" value="EXOIII"/>
    <property type="match status" value="1"/>
</dbReference>
<evidence type="ECO:0000256" key="3">
    <source>
        <dbReference type="ARBA" id="ARBA00012417"/>
    </source>
</evidence>
<keyword evidence="8 17" id="KW-0540">Nuclease</keyword>
<dbReference type="InterPro" id="IPR013520">
    <property type="entry name" value="Ribonucl_H"/>
</dbReference>
<keyword evidence="11 17" id="KW-0269">Exonuclease</keyword>
<evidence type="ECO:0000256" key="17">
    <source>
        <dbReference type="RuleBase" id="RU364087"/>
    </source>
</evidence>
<accession>A0ABT5JMH1</accession>
<keyword evidence="12 17" id="KW-0460">Magnesium</keyword>
<evidence type="ECO:0000256" key="4">
    <source>
        <dbReference type="ARBA" id="ARBA00020352"/>
    </source>
</evidence>
<keyword evidence="5 17" id="KW-0808">Transferase</keyword>
<dbReference type="SUPFAM" id="SSF53098">
    <property type="entry name" value="Ribonuclease H-like"/>
    <property type="match status" value="1"/>
</dbReference>
<name>A0ABT5JMH1_9SPHN</name>
<evidence type="ECO:0000256" key="5">
    <source>
        <dbReference type="ARBA" id="ARBA00022679"/>
    </source>
</evidence>
<reference evidence="19 20" key="1">
    <citation type="submission" date="2022-10" db="EMBL/GenBank/DDBJ databases">
        <title>Erythrobacter sp. sf7 Genome sequencing.</title>
        <authorList>
            <person name="Park S."/>
        </authorList>
    </citation>
    <scope>NUCLEOTIDE SEQUENCE [LARGE SCALE GENOMIC DNA]</scope>
    <source>
        <strain evidence="20">sf7</strain>
    </source>
</reference>
<evidence type="ECO:0000256" key="15">
    <source>
        <dbReference type="ARBA" id="ARBA00025483"/>
    </source>
</evidence>
<dbReference type="EMBL" id="JAQQXQ010000002">
    <property type="protein sequence ID" value="MDC8753704.1"/>
    <property type="molecule type" value="Genomic_DNA"/>
</dbReference>
<evidence type="ECO:0000256" key="11">
    <source>
        <dbReference type="ARBA" id="ARBA00022839"/>
    </source>
</evidence>
<evidence type="ECO:0000313" key="19">
    <source>
        <dbReference type="EMBL" id="MDC8753704.1"/>
    </source>
</evidence>
<protein>
    <recommendedName>
        <fullName evidence="4 17">DNA polymerase III subunit epsilon</fullName>
        <ecNumber evidence="3 17">2.7.7.7</ecNumber>
    </recommendedName>
</protein>
<evidence type="ECO:0000256" key="7">
    <source>
        <dbReference type="ARBA" id="ARBA00022705"/>
    </source>
</evidence>
<dbReference type="Gene3D" id="3.30.420.10">
    <property type="entry name" value="Ribonuclease H-like superfamily/Ribonuclease H"/>
    <property type="match status" value="1"/>
</dbReference>
<dbReference type="EC" id="2.7.7.7" evidence="3 17"/>
<keyword evidence="7 17" id="KW-0235">DNA replication</keyword>
<dbReference type="InterPro" id="IPR006309">
    <property type="entry name" value="DnaQ_proteo"/>
</dbReference>
<dbReference type="NCBIfam" id="TIGR00573">
    <property type="entry name" value="dnaq"/>
    <property type="match status" value="1"/>
</dbReference>
<evidence type="ECO:0000313" key="20">
    <source>
        <dbReference type="Proteomes" id="UP001216558"/>
    </source>
</evidence>
<dbReference type="NCBIfam" id="NF004316">
    <property type="entry name" value="PRK05711.1"/>
    <property type="match status" value="1"/>
</dbReference>
<evidence type="ECO:0000256" key="8">
    <source>
        <dbReference type="ARBA" id="ARBA00022722"/>
    </source>
</evidence>
<dbReference type="Proteomes" id="UP001216558">
    <property type="component" value="Unassembled WGS sequence"/>
</dbReference>
<comment type="function">
    <text evidence="15 17">DNA polymerase III is a complex, multichain enzyme responsible for most of the replicative synthesis in bacteria. The epsilon subunit contain the editing function and is a proofreading 3'-5' exonuclease.</text>
</comment>